<feature type="domain" description="PAC" evidence="9">
    <location>
        <begin position="238"/>
        <end position="293"/>
    </location>
</feature>
<evidence type="ECO:0000256" key="5">
    <source>
        <dbReference type="ARBA" id="ARBA00022777"/>
    </source>
</evidence>
<gene>
    <name evidence="10" type="ORF">Q5H93_23015</name>
</gene>
<dbReference type="EC" id="2.7.13.3" evidence="2"/>
<evidence type="ECO:0000256" key="2">
    <source>
        <dbReference type="ARBA" id="ARBA00012438"/>
    </source>
</evidence>
<dbReference type="InterPro" id="IPR003594">
    <property type="entry name" value="HATPase_dom"/>
</dbReference>
<dbReference type="InterPro" id="IPR000700">
    <property type="entry name" value="PAS-assoc_C"/>
</dbReference>
<dbReference type="PROSITE" id="PS50112">
    <property type="entry name" value="PAS"/>
    <property type="match status" value="1"/>
</dbReference>
<evidence type="ECO:0000256" key="6">
    <source>
        <dbReference type="SAM" id="Coils"/>
    </source>
</evidence>
<dbReference type="PRINTS" id="PR00344">
    <property type="entry name" value="BCTRLSENSOR"/>
</dbReference>
<dbReference type="Pfam" id="PF00512">
    <property type="entry name" value="HisKA"/>
    <property type="match status" value="1"/>
</dbReference>
<dbReference type="EMBL" id="JAUQSY010000023">
    <property type="protein sequence ID" value="MDO7877629.1"/>
    <property type="molecule type" value="Genomic_DNA"/>
</dbReference>
<keyword evidence="11" id="KW-1185">Reference proteome</keyword>
<evidence type="ECO:0000259" key="8">
    <source>
        <dbReference type="PROSITE" id="PS50112"/>
    </source>
</evidence>
<reference evidence="10" key="1">
    <citation type="submission" date="2023-07" db="EMBL/GenBank/DDBJ databases">
        <authorList>
            <person name="Kim M.K."/>
        </authorList>
    </citation>
    <scope>NUCLEOTIDE SEQUENCE</scope>
    <source>
        <strain evidence="10">ASUV-10-1</strain>
    </source>
</reference>
<dbReference type="PROSITE" id="PS50109">
    <property type="entry name" value="HIS_KIN"/>
    <property type="match status" value="1"/>
</dbReference>
<dbReference type="Proteomes" id="UP001176429">
    <property type="component" value="Unassembled WGS sequence"/>
</dbReference>
<name>A0ABT9BIV7_9BACT</name>
<keyword evidence="5 10" id="KW-0418">Kinase</keyword>
<dbReference type="CDD" id="cd00130">
    <property type="entry name" value="PAS"/>
    <property type="match status" value="1"/>
</dbReference>
<dbReference type="InterPro" id="IPR013656">
    <property type="entry name" value="PAS_4"/>
</dbReference>
<dbReference type="SUPFAM" id="SSF47384">
    <property type="entry name" value="Homodimeric domain of signal transducing histidine kinase"/>
    <property type="match status" value="1"/>
</dbReference>
<dbReference type="SMART" id="SM00387">
    <property type="entry name" value="HATPase_c"/>
    <property type="match status" value="1"/>
</dbReference>
<dbReference type="InterPro" id="IPR052162">
    <property type="entry name" value="Sensor_kinase/Photoreceptor"/>
</dbReference>
<dbReference type="InterPro" id="IPR036097">
    <property type="entry name" value="HisK_dim/P_sf"/>
</dbReference>
<evidence type="ECO:0000259" key="7">
    <source>
        <dbReference type="PROSITE" id="PS50109"/>
    </source>
</evidence>
<dbReference type="Pfam" id="PF08447">
    <property type="entry name" value="PAS_3"/>
    <property type="match status" value="1"/>
</dbReference>
<feature type="domain" description="PAC" evidence="9">
    <location>
        <begin position="385"/>
        <end position="437"/>
    </location>
</feature>
<feature type="domain" description="PAS" evidence="8">
    <location>
        <begin position="312"/>
        <end position="382"/>
    </location>
</feature>
<sequence length="670" mass="75269">MDFPGSLPAAVAPLPGDVDPTDLLRGVLDVSLTALQLLRPVYAPDGAAIIDFTPEYTNPAGLRMLGYGQQPRGTMLELFPHTLANGIFAYYQRAFAAPEPLTYELNYQTDGLDNYFRVQARRQGPLLLVSFTDTSDQPRSAAEQFLRDSQAAEQAARTEAERQRQRFHEVLMQLPAYVAVYHGPDHTYQFVNPPYQGMFPDRSFPGRTLGEAIPEVHGLGVGALFDRVYQTGEPFHIPELEGWFDFKGSGEPEQVFLNLHLQPLRDAQGRVDGVLDYSYNITEQVRARRQVEQLNQELEARVQARTADLQESEMQFRTMADAAPAMLWVTDPAGQCTYLNAQWYQYTGQTEAEALGLGWTRAVHPDDAALARQQFLDANARRVPFHLRYRLRRHDGVYRWAIDAGQPRFAEDGPYAGFVGTVVDIHEQQLAEDELHATNTRLTRTNVDLDNFIYTASHDLKAPITNIEGLLLALEEELLPAARTGDVPLMLTMMQDAVDRFRRTIDHLTDLSRLQKEHSPDRDTVALAPVVEAVRLDLTPLLAQTQGRLTVDVPADLTVTFAEKNLRSVVYNLLSNAFKYRHPDRAPAVQLRARATDDHVVLEVQDNGLGLDLGQGEEKLFAMFQRLHTHVEGTGVGLYMVKRILENASGRIEVSSAVGQGSTFRVYFRR</sequence>
<feature type="domain" description="Histidine kinase" evidence="7">
    <location>
        <begin position="455"/>
        <end position="670"/>
    </location>
</feature>
<dbReference type="RefSeq" id="WP_305009081.1">
    <property type="nucleotide sequence ID" value="NZ_JAUQSY010000023.1"/>
</dbReference>
<dbReference type="SMART" id="SM00086">
    <property type="entry name" value="PAC"/>
    <property type="match status" value="2"/>
</dbReference>
<dbReference type="Gene3D" id="3.30.565.10">
    <property type="entry name" value="Histidine kinase-like ATPase, C-terminal domain"/>
    <property type="match status" value="1"/>
</dbReference>
<evidence type="ECO:0000259" key="9">
    <source>
        <dbReference type="PROSITE" id="PS50113"/>
    </source>
</evidence>
<accession>A0ABT9BIV7</accession>
<keyword evidence="6" id="KW-0175">Coiled coil</keyword>
<dbReference type="Gene3D" id="3.30.450.20">
    <property type="entry name" value="PAS domain"/>
    <property type="match status" value="3"/>
</dbReference>
<dbReference type="Gene3D" id="1.10.287.130">
    <property type="match status" value="1"/>
</dbReference>
<dbReference type="InterPro" id="IPR003661">
    <property type="entry name" value="HisK_dim/P_dom"/>
</dbReference>
<evidence type="ECO:0000313" key="10">
    <source>
        <dbReference type="EMBL" id="MDO7877629.1"/>
    </source>
</evidence>
<comment type="catalytic activity">
    <reaction evidence="1">
        <text>ATP + protein L-histidine = ADP + protein N-phospho-L-histidine.</text>
        <dbReference type="EC" id="2.7.13.3"/>
    </reaction>
</comment>
<dbReference type="PANTHER" id="PTHR43304:SF1">
    <property type="entry name" value="PAC DOMAIN-CONTAINING PROTEIN"/>
    <property type="match status" value="1"/>
</dbReference>
<organism evidence="10 11">
    <name type="scientific">Hymenobacter aranciens</name>
    <dbReference type="NCBI Taxonomy" id="3063996"/>
    <lineage>
        <taxon>Bacteria</taxon>
        <taxon>Pseudomonadati</taxon>
        <taxon>Bacteroidota</taxon>
        <taxon>Cytophagia</taxon>
        <taxon>Cytophagales</taxon>
        <taxon>Hymenobacteraceae</taxon>
        <taxon>Hymenobacter</taxon>
    </lineage>
</organism>
<proteinExistence type="predicted"/>
<evidence type="ECO:0000313" key="11">
    <source>
        <dbReference type="Proteomes" id="UP001176429"/>
    </source>
</evidence>
<evidence type="ECO:0000256" key="4">
    <source>
        <dbReference type="ARBA" id="ARBA00022679"/>
    </source>
</evidence>
<dbReference type="InterPro" id="IPR013655">
    <property type="entry name" value="PAS_fold_3"/>
</dbReference>
<comment type="caution">
    <text evidence="10">The sequence shown here is derived from an EMBL/GenBank/DDBJ whole genome shotgun (WGS) entry which is preliminary data.</text>
</comment>
<dbReference type="InterPro" id="IPR036890">
    <property type="entry name" value="HATPase_C_sf"/>
</dbReference>
<dbReference type="SMART" id="SM00091">
    <property type="entry name" value="PAS"/>
    <property type="match status" value="3"/>
</dbReference>
<dbReference type="InterPro" id="IPR001610">
    <property type="entry name" value="PAC"/>
</dbReference>
<dbReference type="PROSITE" id="PS50113">
    <property type="entry name" value="PAC"/>
    <property type="match status" value="2"/>
</dbReference>
<feature type="coiled-coil region" evidence="6">
    <location>
        <begin position="281"/>
        <end position="315"/>
    </location>
</feature>
<dbReference type="InterPro" id="IPR005467">
    <property type="entry name" value="His_kinase_dom"/>
</dbReference>
<dbReference type="InterPro" id="IPR000014">
    <property type="entry name" value="PAS"/>
</dbReference>
<dbReference type="Pfam" id="PF02518">
    <property type="entry name" value="HATPase_c"/>
    <property type="match status" value="1"/>
</dbReference>
<dbReference type="CDD" id="cd00082">
    <property type="entry name" value="HisKA"/>
    <property type="match status" value="1"/>
</dbReference>
<dbReference type="InterPro" id="IPR035965">
    <property type="entry name" value="PAS-like_dom_sf"/>
</dbReference>
<dbReference type="SUPFAM" id="SSF55874">
    <property type="entry name" value="ATPase domain of HSP90 chaperone/DNA topoisomerase II/histidine kinase"/>
    <property type="match status" value="1"/>
</dbReference>
<dbReference type="GO" id="GO:0016301">
    <property type="term" value="F:kinase activity"/>
    <property type="evidence" value="ECO:0007669"/>
    <property type="project" value="UniProtKB-KW"/>
</dbReference>
<evidence type="ECO:0000256" key="1">
    <source>
        <dbReference type="ARBA" id="ARBA00000085"/>
    </source>
</evidence>
<dbReference type="InterPro" id="IPR004358">
    <property type="entry name" value="Sig_transdc_His_kin-like_C"/>
</dbReference>
<keyword evidence="3" id="KW-0597">Phosphoprotein</keyword>
<dbReference type="NCBIfam" id="TIGR00229">
    <property type="entry name" value="sensory_box"/>
    <property type="match status" value="1"/>
</dbReference>
<protein>
    <recommendedName>
        <fullName evidence="2">histidine kinase</fullName>
        <ecNumber evidence="2">2.7.13.3</ecNumber>
    </recommendedName>
</protein>
<dbReference type="SMART" id="SM00388">
    <property type="entry name" value="HisKA"/>
    <property type="match status" value="1"/>
</dbReference>
<dbReference type="SUPFAM" id="SSF55785">
    <property type="entry name" value="PYP-like sensor domain (PAS domain)"/>
    <property type="match status" value="2"/>
</dbReference>
<evidence type="ECO:0000256" key="3">
    <source>
        <dbReference type="ARBA" id="ARBA00022553"/>
    </source>
</evidence>
<keyword evidence="4" id="KW-0808">Transferase</keyword>
<dbReference type="PANTHER" id="PTHR43304">
    <property type="entry name" value="PHYTOCHROME-LIKE PROTEIN CPH1"/>
    <property type="match status" value="1"/>
</dbReference>
<dbReference type="Pfam" id="PF08448">
    <property type="entry name" value="PAS_4"/>
    <property type="match status" value="1"/>
</dbReference>